<dbReference type="RefSeq" id="WP_233723413.1">
    <property type="nucleotide sequence ID" value="NZ_JAJVCN010000001.1"/>
</dbReference>
<dbReference type="Proteomes" id="UP001521150">
    <property type="component" value="Unassembled WGS sequence"/>
</dbReference>
<name>A0ABS8Z711_9PSEU</name>
<organism evidence="2 3">
    <name type="scientific">Kibdelosporangium philippinense</name>
    <dbReference type="NCBI Taxonomy" id="211113"/>
    <lineage>
        <taxon>Bacteria</taxon>
        <taxon>Bacillati</taxon>
        <taxon>Actinomycetota</taxon>
        <taxon>Actinomycetes</taxon>
        <taxon>Pseudonocardiales</taxon>
        <taxon>Pseudonocardiaceae</taxon>
        <taxon>Kibdelosporangium</taxon>
    </lineage>
</organism>
<comment type="caution">
    <text evidence="2">The sequence shown here is derived from an EMBL/GenBank/DDBJ whole genome shotgun (WGS) entry which is preliminary data.</text>
</comment>
<evidence type="ECO:0000313" key="3">
    <source>
        <dbReference type="Proteomes" id="UP001521150"/>
    </source>
</evidence>
<sequence length="73" mass="8026">MLEQIELAGREPATDRGGQLSTSEHRVVVAFAHGPEKFVMRYEHPTAEGADSLGTNPWIDFDGEAPRLLPSVH</sequence>
<feature type="region of interest" description="Disordered" evidence="1">
    <location>
        <begin position="1"/>
        <end position="21"/>
    </location>
</feature>
<gene>
    <name evidence="2" type="ORF">LWC34_05860</name>
</gene>
<reference evidence="2 3" key="1">
    <citation type="submission" date="2021-12" db="EMBL/GenBank/DDBJ databases">
        <title>Genome sequence of Kibdelosporangium philippinense ATCC 49844.</title>
        <authorList>
            <person name="Fedorov E.A."/>
            <person name="Omeragic M."/>
            <person name="Shalygina K.F."/>
            <person name="Maclea K.S."/>
        </authorList>
    </citation>
    <scope>NUCLEOTIDE SEQUENCE [LARGE SCALE GENOMIC DNA]</scope>
    <source>
        <strain evidence="2 3">ATCC 49844</strain>
    </source>
</reference>
<evidence type="ECO:0000313" key="2">
    <source>
        <dbReference type="EMBL" id="MCE7002358.1"/>
    </source>
</evidence>
<protein>
    <submittedName>
        <fullName evidence="2">Uncharacterized protein</fullName>
    </submittedName>
</protein>
<keyword evidence="3" id="KW-1185">Reference proteome</keyword>
<proteinExistence type="predicted"/>
<evidence type="ECO:0000256" key="1">
    <source>
        <dbReference type="SAM" id="MobiDB-lite"/>
    </source>
</evidence>
<accession>A0ABS8Z711</accession>
<dbReference type="EMBL" id="JAJVCN010000001">
    <property type="protein sequence ID" value="MCE7002358.1"/>
    <property type="molecule type" value="Genomic_DNA"/>
</dbReference>